<dbReference type="Proteomes" id="UP000826661">
    <property type="component" value="Chromosome I"/>
</dbReference>
<reference evidence="1 2" key="1">
    <citation type="journal article" date="2021" name="BMC Genomics">
        <title>Telomere-to-telomere genome assembly of asparaginase-producing Trichoderma simmonsii.</title>
        <authorList>
            <person name="Chung D."/>
            <person name="Kwon Y.M."/>
            <person name="Yang Y."/>
        </authorList>
    </citation>
    <scope>NUCLEOTIDE SEQUENCE [LARGE SCALE GENOMIC DNA]</scope>
    <source>
        <strain evidence="1 2">GH-Sj1</strain>
    </source>
</reference>
<dbReference type="EMBL" id="CP075864">
    <property type="protein sequence ID" value="QYS93799.1"/>
    <property type="molecule type" value="Genomic_DNA"/>
</dbReference>
<gene>
    <name evidence="1" type="ORF">H0G86_001167</name>
</gene>
<evidence type="ECO:0000313" key="1">
    <source>
        <dbReference type="EMBL" id="QYS93799.1"/>
    </source>
</evidence>
<sequence length="331" mass="37686">MAQGYTPNFPLRNTIFHADDYFYEEKAPASSESLGGFKTTNPLHNRFQRQMIHISPTKSKFKKTVELVLCIHGWENPDRKVPMTLVVVGVNLSCHARNFRFQSLRIRLRFSEDNQRSRANAFEARPQVVAYAPFVQEQRWNTTVANVNDNREFGGKLGVNQFAQTEMSASRKAEVSYMRKHFDRGSAHPLYSGQKAITNGVEWYCEQNELQKYGILPNFHLAVLLERSHHEGNAAIPFQAEFDMWTEAGFMHDFEQGLRRAFRLLRPEDDPVYFDPSKEKPDVYGVAGVGEKLLENIRTDNLGALRKGMLLSKLIDSAGGALAGLEPMEAL</sequence>
<proteinExistence type="predicted"/>
<evidence type="ECO:0000313" key="2">
    <source>
        <dbReference type="Proteomes" id="UP000826661"/>
    </source>
</evidence>
<organism evidence="1 2">
    <name type="scientific">Trichoderma simmonsii</name>
    <dbReference type="NCBI Taxonomy" id="1491479"/>
    <lineage>
        <taxon>Eukaryota</taxon>
        <taxon>Fungi</taxon>
        <taxon>Dikarya</taxon>
        <taxon>Ascomycota</taxon>
        <taxon>Pezizomycotina</taxon>
        <taxon>Sordariomycetes</taxon>
        <taxon>Hypocreomycetidae</taxon>
        <taxon>Hypocreales</taxon>
        <taxon>Hypocreaceae</taxon>
        <taxon>Trichoderma</taxon>
    </lineage>
</organism>
<accession>A0A8G0L5R7</accession>
<dbReference type="AlphaFoldDB" id="A0A8G0L5R7"/>
<keyword evidence="2" id="KW-1185">Reference proteome</keyword>
<name>A0A8G0L5R7_9HYPO</name>
<protein>
    <submittedName>
        <fullName evidence="1">Uncharacterized protein</fullName>
    </submittedName>
</protein>